<feature type="compositionally biased region" description="Polar residues" evidence="1">
    <location>
        <begin position="757"/>
        <end position="775"/>
    </location>
</feature>
<dbReference type="AlphaFoldDB" id="A0ABD3FHR2"/>
<feature type="compositionally biased region" description="Low complexity" evidence="1">
    <location>
        <begin position="37"/>
        <end position="52"/>
    </location>
</feature>
<dbReference type="CDD" id="cd19757">
    <property type="entry name" value="Bbox1"/>
    <property type="match status" value="1"/>
</dbReference>
<comment type="caution">
    <text evidence="2">The sequence shown here is derived from an EMBL/GenBank/DDBJ whole genome shotgun (WGS) entry which is preliminary data.</text>
</comment>
<evidence type="ECO:0000313" key="2">
    <source>
        <dbReference type="EMBL" id="KAL3666308.1"/>
    </source>
</evidence>
<protein>
    <recommendedName>
        <fullName evidence="4">B box-type domain-containing protein</fullName>
    </recommendedName>
</protein>
<feature type="compositionally biased region" description="Basic and acidic residues" evidence="1">
    <location>
        <begin position="111"/>
        <end position="127"/>
    </location>
</feature>
<evidence type="ECO:0000256" key="1">
    <source>
        <dbReference type="SAM" id="MobiDB-lite"/>
    </source>
</evidence>
<name>A0ABD3FHR2_9STRA</name>
<dbReference type="EMBL" id="JBIMZQ010000017">
    <property type="protein sequence ID" value="KAL3666308.1"/>
    <property type="molecule type" value="Genomic_DNA"/>
</dbReference>
<feature type="compositionally biased region" description="Basic and acidic residues" evidence="1">
    <location>
        <begin position="135"/>
        <end position="146"/>
    </location>
</feature>
<feature type="region of interest" description="Disordered" evidence="1">
    <location>
        <begin position="756"/>
        <end position="789"/>
    </location>
</feature>
<evidence type="ECO:0008006" key="4">
    <source>
        <dbReference type="Google" id="ProtNLM"/>
    </source>
</evidence>
<gene>
    <name evidence="2" type="ORF">V7S43_008560</name>
</gene>
<evidence type="ECO:0000313" key="3">
    <source>
        <dbReference type="Proteomes" id="UP001632037"/>
    </source>
</evidence>
<feature type="compositionally biased region" description="Polar residues" evidence="1">
    <location>
        <begin position="241"/>
        <end position="252"/>
    </location>
</feature>
<feature type="region of interest" description="Disordered" evidence="1">
    <location>
        <begin position="241"/>
        <end position="265"/>
    </location>
</feature>
<organism evidence="2 3">
    <name type="scientific">Phytophthora oleae</name>
    <dbReference type="NCBI Taxonomy" id="2107226"/>
    <lineage>
        <taxon>Eukaryota</taxon>
        <taxon>Sar</taxon>
        <taxon>Stramenopiles</taxon>
        <taxon>Oomycota</taxon>
        <taxon>Peronosporomycetes</taxon>
        <taxon>Peronosporales</taxon>
        <taxon>Peronosporaceae</taxon>
        <taxon>Phytophthora</taxon>
    </lineage>
</organism>
<feature type="compositionally biased region" description="Basic residues" evidence="1">
    <location>
        <begin position="779"/>
        <end position="789"/>
    </location>
</feature>
<reference evidence="2 3" key="1">
    <citation type="submission" date="2024-09" db="EMBL/GenBank/DDBJ databases">
        <title>Genome sequencing and assembly of Phytophthora oleae, isolate VK10A, causative agent of rot of olive drupes.</title>
        <authorList>
            <person name="Conti Taguali S."/>
            <person name="Riolo M."/>
            <person name="La Spada F."/>
            <person name="Cacciola S.O."/>
            <person name="Dionisio G."/>
        </authorList>
    </citation>
    <scope>NUCLEOTIDE SEQUENCE [LARGE SCALE GENOMIC DNA]</scope>
    <source>
        <strain evidence="2 3">VK10A</strain>
    </source>
</reference>
<dbReference type="Proteomes" id="UP001632037">
    <property type="component" value="Unassembled WGS sequence"/>
</dbReference>
<keyword evidence="3" id="KW-1185">Reference proteome</keyword>
<feature type="region of interest" description="Disordered" evidence="1">
    <location>
        <begin position="36"/>
        <end position="182"/>
    </location>
</feature>
<feature type="region of interest" description="Disordered" evidence="1">
    <location>
        <begin position="556"/>
        <end position="586"/>
    </location>
</feature>
<proteinExistence type="predicted"/>
<accession>A0ABD3FHR2</accession>
<sequence>MEILHDDFRPELDDNQTLSSCNIKSDEYEVEEGEIAVSTSETNTESVTQSVSFPPRKVHSASPASNGFGIDEFLDGIPRPYTSAGTDDFRSSSSLVPRHSKKKSAAARKNTAKDNKTPREERPRSADVNEWGDFDTDRLLRGDFKDLSNQMPLEPQDGQRTRSRKSRRSTPTTSSPCANPWEGYITLNNESKELSRPHLQVLRQKTIDILTLDLVQSSQPSGKASATPKPLVGRASFQKLMSPSSRPVTSHASRPATPTPLFGTEVPNTPKNRLTIFARFGNLWSLISRNSGVSPVDQFAISEASDTEANPFDADTRSPFECSMTMVKICKTVGISLTPSAATHLSFWYTNDQGVDFTAFCDLVIQGAIQPALHHFNLDNSIDEYVSALDTIVQSLVTTESARRRSDKVVPPEYPRRLKELNEIQPVFMSWKAGIMPRLVQSDEDPTPPPTRALITAEKVRRALEASASQHMLAHQLPIEEARVTHVENIRRKVQLHKSWKFSAEGKLPLERGISSSLGQISRGLTSSRDQRIPTSQTAELAEMLNRARTVFPTSAGADKAFPRDRPEFQSDSAAEATDATPEMETEAESDEVLVCCSCSVRCAELWCSSCFTVSCQKCWQEIHSCTVDMSMVLSSSGKSLVGPTALAMKQKRSTLGPPVAMVYLPTKAIAAGALAKGNCIVRHKSGKRKSSNQAISRVTDEIPSVVANAILPSLRKSQSTGTVIRHHERPQLETIASPSTDSTADLVKSLMMRMAPSSTPSTANRTTRSHTSLESAMRMHKHHQPPRPKLHLAPVSLDAELLFSQTFV</sequence>